<dbReference type="InterPro" id="IPR043519">
    <property type="entry name" value="NT_sf"/>
</dbReference>
<proteinExistence type="predicted"/>
<dbReference type="EMBL" id="AZEY01000007">
    <property type="protein sequence ID" value="KRL69544.1"/>
    <property type="molecule type" value="Genomic_DNA"/>
</dbReference>
<evidence type="ECO:0000313" key="4">
    <source>
        <dbReference type="Proteomes" id="UP000052013"/>
    </source>
</evidence>
<dbReference type="InterPro" id="IPR025184">
    <property type="entry name" value="AadA_C"/>
</dbReference>
<dbReference type="RefSeq" id="WP_057863637.1">
    <property type="nucleotide sequence ID" value="NZ_AZEY01000007.1"/>
</dbReference>
<feature type="domain" description="Adenylyltransferase AadA C-terminal" evidence="2">
    <location>
        <begin position="149"/>
        <end position="252"/>
    </location>
</feature>
<organism evidence="3 4">
    <name type="scientific">Lentilactobacillus diolivorans DSM 14421</name>
    <dbReference type="NCBI Taxonomy" id="1423739"/>
    <lineage>
        <taxon>Bacteria</taxon>
        <taxon>Bacillati</taxon>
        <taxon>Bacillota</taxon>
        <taxon>Bacilli</taxon>
        <taxon>Lactobacillales</taxon>
        <taxon>Lactobacillaceae</taxon>
        <taxon>Lentilactobacillus</taxon>
    </lineage>
</organism>
<dbReference type="AlphaFoldDB" id="A0A0R1ST88"/>
<reference evidence="3 4" key="1">
    <citation type="journal article" date="2015" name="Genome Announc.">
        <title>Expanding the biotechnology potential of lactobacilli through comparative genomics of 213 strains and associated genera.</title>
        <authorList>
            <person name="Sun Z."/>
            <person name="Harris H.M."/>
            <person name="McCann A."/>
            <person name="Guo C."/>
            <person name="Argimon S."/>
            <person name="Zhang W."/>
            <person name="Yang X."/>
            <person name="Jeffery I.B."/>
            <person name="Cooney J.C."/>
            <person name="Kagawa T.F."/>
            <person name="Liu W."/>
            <person name="Song Y."/>
            <person name="Salvetti E."/>
            <person name="Wrobel A."/>
            <person name="Rasinkangas P."/>
            <person name="Parkhill J."/>
            <person name="Rea M.C."/>
            <person name="O'Sullivan O."/>
            <person name="Ritari J."/>
            <person name="Douillard F.P."/>
            <person name="Paul Ross R."/>
            <person name="Yang R."/>
            <person name="Briner A.E."/>
            <person name="Felis G.E."/>
            <person name="de Vos W.M."/>
            <person name="Barrangou R."/>
            <person name="Klaenhammer T.R."/>
            <person name="Caufield P.W."/>
            <person name="Cui Y."/>
            <person name="Zhang H."/>
            <person name="O'Toole P.W."/>
        </authorList>
    </citation>
    <scope>NUCLEOTIDE SEQUENCE [LARGE SCALE GENOMIC DNA]</scope>
    <source>
        <strain evidence="3 4">DSM 14421</strain>
    </source>
</reference>
<accession>A0A0R1ST88</accession>
<dbReference type="GO" id="GO:0016740">
    <property type="term" value="F:transferase activity"/>
    <property type="evidence" value="ECO:0007669"/>
    <property type="project" value="UniProtKB-KW"/>
</dbReference>
<evidence type="ECO:0000256" key="1">
    <source>
        <dbReference type="ARBA" id="ARBA00022679"/>
    </source>
</evidence>
<evidence type="ECO:0000313" key="3">
    <source>
        <dbReference type="EMBL" id="KRL69544.1"/>
    </source>
</evidence>
<gene>
    <name evidence="3" type="ORF">FC85_GL000425</name>
</gene>
<dbReference type="CDD" id="cd05403">
    <property type="entry name" value="NT_KNTase_like"/>
    <property type="match status" value="1"/>
</dbReference>
<keyword evidence="1 3" id="KW-0808">Transferase</keyword>
<name>A0A0R1ST88_9LACO</name>
<dbReference type="SUPFAM" id="SSF81301">
    <property type="entry name" value="Nucleotidyltransferase"/>
    <property type="match status" value="1"/>
</dbReference>
<protein>
    <submittedName>
        <fullName evidence="3">Nucleotidyltransferase</fullName>
    </submittedName>
</protein>
<comment type="caution">
    <text evidence="3">The sequence shown here is derived from an EMBL/GenBank/DDBJ whole genome shotgun (WGS) entry which is preliminary data.</text>
</comment>
<evidence type="ECO:0000259" key="2">
    <source>
        <dbReference type="Pfam" id="PF13427"/>
    </source>
</evidence>
<dbReference type="PATRIC" id="fig|1423739.3.peg.446"/>
<sequence length="256" mass="29012">MTKTATLLRLLKTGYLTIIGTNLVGIYLHGSYVMHAYNESVSDLDYIVVVRQPLSFSTKSQLLAYTVNQLWPLSPKKGLEFHVLLLKDTHHFVDPLPFDLHFSQMHYQEYLMNNTEYISKMQGVDPDLAAHLTIINHFGQVLIGPPVKTVFSPVPEAVYWQSILFDINDAEREIVNQPMYVILNLCRALAFKNDHLITSKLSGGQWALTHLSNTKYQLINAAISDYTGTGASKALTCYSSRELQDLANHMLKLIRQ</sequence>
<dbReference type="Proteomes" id="UP000052013">
    <property type="component" value="Unassembled WGS sequence"/>
</dbReference>
<dbReference type="STRING" id="1423739.FC85_GL000425"/>
<dbReference type="Pfam" id="PF13427">
    <property type="entry name" value="AadA_C"/>
    <property type="match status" value="1"/>
</dbReference>